<reference evidence="6 7" key="1">
    <citation type="submission" date="2019-07" db="EMBL/GenBank/DDBJ databases">
        <title>Analysis of the biochemical properties, biological activity and biotechnological potential of siderophores and biosurfactants produced by Antarctic psychrotolerant bacteria.</title>
        <authorList>
            <person name="Styczynski M."/>
            <person name="Krucon T."/>
            <person name="Decewicz P."/>
            <person name="Dziewit L."/>
        </authorList>
    </citation>
    <scope>NUCLEOTIDE SEQUENCE [LARGE SCALE GENOMIC DNA]</scope>
    <source>
        <strain evidence="6 7">ANT_H27</strain>
    </source>
</reference>
<accession>A0A5B0E379</accession>
<dbReference type="SUPFAM" id="SSF54909">
    <property type="entry name" value="Dimeric alpha+beta barrel"/>
    <property type="match status" value="1"/>
</dbReference>
<dbReference type="EMBL" id="VOBL01000024">
    <property type="protein sequence ID" value="KAA0973547.1"/>
    <property type="molecule type" value="Genomic_DNA"/>
</dbReference>
<dbReference type="SUPFAM" id="SSF46785">
    <property type="entry name" value="Winged helix' DNA-binding domain"/>
    <property type="match status" value="1"/>
</dbReference>
<dbReference type="InterPro" id="IPR000485">
    <property type="entry name" value="AsnC-type_HTH_dom"/>
</dbReference>
<keyword evidence="1" id="KW-0805">Transcription regulation</keyword>
<dbReference type="InterPro" id="IPR019888">
    <property type="entry name" value="Tscrpt_reg_AsnC-like"/>
</dbReference>
<feature type="region of interest" description="Disordered" evidence="4">
    <location>
        <begin position="159"/>
        <end position="191"/>
    </location>
</feature>
<evidence type="ECO:0000256" key="1">
    <source>
        <dbReference type="ARBA" id="ARBA00023015"/>
    </source>
</evidence>
<dbReference type="InterPro" id="IPR011008">
    <property type="entry name" value="Dimeric_a/b-barrel"/>
</dbReference>
<dbReference type="AlphaFoldDB" id="A0A5B0E379"/>
<feature type="domain" description="HTH asnC-type" evidence="5">
    <location>
        <begin position="26"/>
        <end position="64"/>
    </location>
</feature>
<dbReference type="PROSITE" id="PS50956">
    <property type="entry name" value="HTH_ASNC_2"/>
    <property type="match status" value="1"/>
</dbReference>
<keyword evidence="2" id="KW-0238">DNA-binding</keyword>
<sequence length="191" mass="20434">MRIDSLDVSLIELFTDFPGIGVMECSKRLGVARGTVQNRLNRLHESGVITRIAPHIDATAMGYPVTAFCSLQIQQNLGQDGMAEKLAQIPEVLELHTVSGSSDFLVKIVATSTADLQRVLDAISSTEGMGRSSSSIVLATHFENRVIPLAREAALLNPETPPEHAAGSRSAAARNGGRLIPARKNTGHNVQ</sequence>
<keyword evidence="3" id="KW-0804">Transcription</keyword>
<dbReference type="InterPro" id="IPR036390">
    <property type="entry name" value="WH_DNA-bd_sf"/>
</dbReference>
<dbReference type="InterPro" id="IPR019887">
    <property type="entry name" value="Tscrpt_reg_AsnC/Lrp_C"/>
</dbReference>
<dbReference type="RefSeq" id="WP_149620731.1">
    <property type="nucleotide sequence ID" value="NZ_JBITUG010000003.1"/>
</dbReference>
<dbReference type="Proteomes" id="UP000323856">
    <property type="component" value="Unassembled WGS sequence"/>
</dbReference>
<dbReference type="SMART" id="SM00344">
    <property type="entry name" value="HTH_ASNC"/>
    <property type="match status" value="1"/>
</dbReference>
<evidence type="ECO:0000313" key="6">
    <source>
        <dbReference type="EMBL" id="KAA0973547.1"/>
    </source>
</evidence>
<evidence type="ECO:0000256" key="2">
    <source>
        <dbReference type="ARBA" id="ARBA00023125"/>
    </source>
</evidence>
<dbReference type="PANTHER" id="PTHR30154">
    <property type="entry name" value="LEUCINE-RESPONSIVE REGULATORY PROTEIN"/>
    <property type="match status" value="1"/>
</dbReference>
<name>A0A5B0E379_9MICC</name>
<dbReference type="GO" id="GO:0005829">
    <property type="term" value="C:cytosol"/>
    <property type="evidence" value="ECO:0007669"/>
    <property type="project" value="TreeGrafter"/>
</dbReference>
<dbReference type="GO" id="GO:0043565">
    <property type="term" value="F:sequence-specific DNA binding"/>
    <property type="evidence" value="ECO:0007669"/>
    <property type="project" value="InterPro"/>
</dbReference>
<dbReference type="Gene3D" id="1.10.10.10">
    <property type="entry name" value="Winged helix-like DNA-binding domain superfamily/Winged helix DNA-binding domain"/>
    <property type="match status" value="1"/>
</dbReference>
<organism evidence="6 7">
    <name type="scientific">Paeniglutamicibacter gangotriensis</name>
    <dbReference type="NCBI Taxonomy" id="254787"/>
    <lineage>
        <taxon>Bacteria</taxon>
        <taxon>Bacillati</taxon>
        <taxon>Actinomycetota</taxon>
        <taxon>Actinomycetes</taxon>
        <taxon>Micrococcales</taxon>
        <taxon>Micrococcaceae</taxon>
        <taxon>Paeniglutamicibacter</taxon>
    </lineage>
</organism>
<evidence type="ECO:0000313" key="7">
    <source>
        <dbReference type="Proteomes" id="UP000323856"/>
    </source>
</evidence>
<dbReference type="GO" id="GO:0043200">
    <property type="term" value="P:response to amino acid"/>
    <property type="evidence" value="ECO:0007669"/>
    <property type="project" value="TreeGrafter"/>
</dbReference>
<gene>
    <name evidence="6" type="ORF">FQ154_17735</name>
</gene>
<evidence type="ECO:0000259" key="5">
    <source>
        <dbReference type="PROSITE" id="PS50956"/>
    </source>
</evidence>
<dbReference type="OrthoDB" id="9809462at2"/>
<evidence type="ECO:0000256" key="3">
    <source>
        <dbReference type="ARBA" id="ARBA00023163"/>
    </source>
</evidence>
<dbReference type="InterPro" id="IPR036388">
    <property type="entry name" value="WH-like_DNA-bd_sf"/>
</dbReference>
<protein>
    <submittedName>
        <fullName evidence="6">Lrp/AsnC family transcriptional regulator</fullName>
    </submittedName>
</protein>
<dbReference type="Gene3D" id="3.30.70.920">
    <property type="match status" value="1"/>
</dbReference>
<dbReference type="PANTHER" id="PTHR30154:SF34">
    <property type="entry name" value="TRANSCRIPTIONAL REGULATOR AZLB"/>
    <property type="match status" value="1"/>
</dbReference>
<feature type="compositionally biased region" description="Low complexity" evidence="4">
    <location>
        <begin position="165"/>
        <end position="178"/>
    </location>
</feature>
<comment type="caution">
    <text evidence="6">The sequence shown here is derived from an EMBL/GenBank/DDBJ whole genome shotgun (WGS) entry which is preliminary data.</text>
</comment>
<dbReference type="Pfam" id="PF01037">
    <property type="entry name" value="AsnC_trans_reg"/>
    <property type="match status" value="1"/>
</dbReference>
<dbReference type="PRINTS" id="PR00033">
    <property type="entry name" value="HTHASNC"/>
</dbReference>
<evidence type="ECO:0000256" key="4">
    <source>
        <dbReference type="SAM" id="MobiDB-lite"/>
    </source>
</evidence>
<proteinExistence type="predicted"/>